<evidence type="ECO:0000313" key="1">
    <source>
        <dbReference type="EMBL" id="CAG9332595.1"/>
    </source>
</evidence>
<protein>
    <submittedName>
        <fullName evidence="1">Uncharacterized protein</fullName>
    </submittedName>
</protein>
<accession>A0AAU9K3L4</accession>
<keyword evidence="2" id="KW-1185">Reference proteome</keyword>
<gene>
    <name evidence="1" type="ORF">BSTOLATCC_MIC56039</name>
</gene>
<dbReference type="EMBL" id="CAJZBQ010000054">
    <property type="protein sequence ID" value="CAG9332595.1"/>
    <property type="molecule type" value="Genomic_DNA"/>
</dbReference>
<sequence length="111" mass="13017">MSGSCLIWLPYFPRYSKNKTQQLSQFGGKWPKPLEQVYFITDFHLLFTTCKKMQLTTLRFRALISAKESHVSRFEATKHHWAIIGFKNYGQHTQGSVTKRKNCLPYTILCI</sequence>
<dbReference type="AlphaFoldDB" id="A0AAU9K3L4"/>
<evidence type="ECO:0000313" key="2">
    <source>
        <dbReference type="Proteomes" id="UP001162131"/>
    </source>
</evidence>
<name>A0AAU9K3L4_9CILI</name>
<dbReference type="Proteomes" id="UP001162131">
    <property type="component" value="Unassembled WGS sequence"/>
</dbReference>
<comment type="caution">
    <text evidence="1">The sequence shown here is derived from an EMBL/GenBank/DDBJ whole genome shotgun (WGS) entry which is preliminary data.</text>
</comment>
<reference evidence="1" key="1">
    <citation type="submission" date="2021-09" db="EMBL/GenBank/DDBJ databases">
        <authorList>
            <consortium name="AG Swart"/>
            <person name="Singh M."/>
            <person name="Singh A."/>
            <person name="Seah K."/>
            <person name="Emmerich C."/>
        </authorList>
    </citation>
    <scope>NUCLEOTIDE SEQUENCE</scope>
    <source>
        <strain evidence="1">ATCC30299</strain>
    </source>
</reference>
<proteinExistence type="predicted"/>
<organism evidence="1 2">
    <name type="scientific">Blepharisma stoltei</name>
    <dbReference type="NCBI Taxonomy" id="1481888"/>
    <lineage>
        <taxon>Eukaryota</taxon>
        <taxon>Sar</taxon>
        <taxon>Alveolata</taxon>
        <taxon>Ciliophora</taxon>
        <taxon>Postciliodesmatophora</taxon>
        <taxon>Heterotrichea</taxon>
        <taxon>Heterotrichida</taxon>
        <taxon>Blepharismidae</taxon>
        <taxon>Blepharisma</taxon>
    </lineage>
</organism>